<dbReference type="OrthoDB" id="5835829at2759"/>
<keyword evidence="1" id="KW-0808">Transferase</keyword>
<organism evidence="1 2">
    <name type="scientific">Calocera cornea HHB12733</name>
    <dbReference type="NCBI Taxonomy" id="1353952"/>
    <lineage>
        <taxon>Eukaryota</taxon>
        <taxon>Fungi</taxon>
        <taxon>Dikarya</taxon>
        <taxon>Basidiomycota</taxon>
        <taxon>Agaricomycotina</taxon>
        <taxon>Dacrymycetes</taxon>
        <taxon>Dacrymycetales</taxon>
        <taxon>Dacrymycetaceae</taxon>
        <taxon>Calocera</taxon>
    </lineage>
</organism>
<dbReference type="GO" id="GO:0016740">
    <property type="term" value="F:transferase activity"/>
    <property type="evidence" value="ECO:0007669"/>
    <property type="project" value="UniProtKB-KW"/>
</dbReference>
<dbReference type="AlphaFoldDB" id="A0A165F5E4"/>
<gene>
    <name evidence="1" type="ORF">CALCODRAFT_322898</name>
</gene>
<dbReference type="STRING" id="1353952.A0A165F5E4"/>
<proteinExistence type="predicted"/>
<dbReference type="Gene3D" id="3.40.50.2000">
    <property type="entry name" value="Glycogen Phosphorylase B"/>
    <property type="match status" value="1"/>
</dbReference>
<reference evidence="1 2" key="1">
    <citation type="journal article" date="2016" name="Mol. Biol. Evol.">
        <title>Comparative Genomics of Early-Diverging Mushroom-Forming Fungi Provides Insights into the Origins of Lignocellulose Decay Capabilities.</title>
        <authorList>
            <person name="Nagy L.G."/>
            <person name="Riley R."/>
            <person name="Tritt A."/>
            <person name="Adam C."/>
            <person name="Daum C."/>
            <person name="Floudas D."/>
            <person name="Sun H."/>
            <person name="Yadav J.S."/>
            <person name="Pangilinan J."/>
            <person name="Larsson K.H."/>
            <person name="Matsuura K."/>
            <person name="Barry K."/>
            <person name="Labutti K."/>
            <person name="Kuo R."/>
            <person name="Ohm R.A."/>
            <person name="Bhattacharya S.S."/>
            <person name="Shirouzu T."/>
            <person name="Yoshinaga Y."/>
            <person name="Martin F.M."/>
            <person name="Grigoriev I.V."/>
            <person name="Hibbett D.S."/>
        </authorList>
    </citation>
    <scope>NUCLEOTIDE SEQUENCE [LARGE SCALE GENOMIC DNA]</scope>
    <source>
        <strain evidence="1 2">HHB12733</strain>
    </source>
</reference>
<dbReference type="EMBL" id="KV423981">
    <property type="protein sequence ID" value="KZT56225.1"/>
    <property type="molecule type" value="Genomic_DNA"/>
</dbReference>
<dbReference type="InParanoid" id="A0A165F5E4"/>
<keyword evidence="2" id="KW-1185">Reference proteome</keyword>
<evidence type="ECO:0000313" key="1">
    <source>
        <dbReference type="EMBL" id="KZT56225.1"/>
    </source>
</evidence>
<dbReference type="Proteomes" id="UP000076842">
    <property type="component" value="Unassembled WGS sequence"/>
</dbReference>
<sequence>MVHHLQAPLRLSAPQHNLEMVRHALLIPFYAWGHLRPESALAVTLARRYADLVICKMSFPSQPLKHPAYFAARQAFLCEVDFVKRAKDEMSRQCTTEEERATLLPRIRVIAYGSPQPELTPEMRMMLAQLDPRHVQIPARKACADAVKLIGKIMDELVFVDNLGTQWSRVGAVPKLVITDILMGNVTVPVKEKYNLRVYLWWFGNIASFTRCVLLIH</sequence>
<protein>
    <submittedName>
        <fullName evidence="1">Glycosyltransferase family 1 protein</fullName>
    </submittedName>
</protein>
<accession>A0A165F5E4</accession>
<evidence type="ECO:0000313" key="2">
    <source>
        <dbReference type="Proteomes" id="UP000076842"/>
    </source>
</evidence>
<name>A0A165F5E4_9BASI</name>